<name>A0ABT2KDE1_9RHOB</name>
<dbReference type="Proteomes" id="UP001320702">
    <property type="component" value="Unassembled WGS sequence"/>
</dbReference>
<dbReference type="RefSeq" id="WP_260278465.1">
    <property type="nucleotide sequence ID" value="NZ_JANAVZ010000014.1"/>
</dbReference>
<evidence type="ECO:0000313" key="1">
    <source>
        <dbReference type="EMBL" id="MCT4334562.1"/>
    </source>
</evidence>
<sequence length="431" mass="46807">MQPSHRVPDRSLLLLTYGQSNADGFIAGPRPDAALLADRRVLTTTRGTGLRGPAYLPDGSVKDAVGMFHRDGKRLSAADLGTFHPLAEHDHRNCSLLHVAGSILLDRLSYDRVYARVFARGGARLVGKPAPNGVVTGIYRLADGSLSPILEDLCASAQEMASHARADGYIAEDAYILFIHGEADRTTPRQDYLAAFFEAKSYVDDRLAACGLRPKWLLTQSAGTGAEANGNDWLSRQACLDIAGAAADNLEFLGPLYPYPLIDSVHHDAAAKMLIGELAAHAIESLESGLGWNPPMPMRWWCATESEVMIEVGCDDPLAIHPHADKFENLGFSLHSREKNRILGVELAGDRVIKVALEGPIKGPLRLDYAFRRREAGMRDISSGFPFGGGSIRTTWAADSVLLPGQRMFMWLPGFRIEIANGQTSGTIVEP</sequence>
<evidence type="ECO:0000313" key="2">
    <source>
        <dbReference type="Proteomes" id="UP001320702"/>
    </source>
</evidence>
<dbReference type="EMBL" id="JANAVZ010000014">
    <property type="protein sequence ID" value="MCT4334562.1"/>
    <property type="molecule type" value="Genomic_DNA"/>
</dbReference>
<protein>
    <recommendedName>
        <fullName evidence="3">Sialate O-acetylesterase domain-containing protein</fullName>
    </recommendedName>
</protein>
<organism evidence="1 2">
    <name type="scientific">Paracoccus maritimus</name>
    <dbReference type="NCBI Taxonomy" id="2933292"/>
    <lineage>
        <taxon>Bacteria</taxon>
        <taxon>Pseudomonadati</taxon>
        <taxon>Pseudomonadota</taxon>
        <taxon>Alphaproteobacteria</taxon>
        <taxon>Rhodobacterales</taxon>
        <taxon>Paracoccaceae</taxon>
        <taxon>Paracoccus</taxon>
    </lineage>
</organism>
<proteinExistence type="predicted"/>
<gene>
    <name evidence="1" type="ORF">MU516_17035</name>
</gene>
<evidence type="ECO:0008006" key="3">
    <source>
        <dbReference type="Google" id="ProtNLM"/>
    </source>
</evidence>
<reference evidence="1 2" key="1">
    <citation type="submission" date="2022-04" db="EMBL/GenBank/DDBJ databases">
        <title>Paracoccus sp. YLB-12 draft genome sequence.</title>
        <authorList>
            <person name="Yu L."/>
        </authorList>
    </citation>
    <scope>NUCLEOTIDE SEQUENCE [LARGE SCALE GENOMIC DNA]</scope>
    <source>
        <strain evidence="1 2">YLB-12</strain>
    </source>
</reference>
<comment type="caution">
    <text evidence="1">The sequence shown here is derived from an EMBL/GenBank/DDBJ whole genome shotgun (WGS) entry which is preliminary data.</text>
</comment>
<accession>A0ABT2KDE1</accession>
<keyword evidence="2" id="KW-1185">Reference proteome</keyword>